<evidence type="ECO:0000313" key="3">
    <source>
        <dbReference type="Proteomes" id="UP000013165"/>
    </source>
</evidence>
<keyword evidence="3" id="KW-1185">Reference proteome</keyword>
<feature type="domain" description="Glycoside hydrolase family 19 catalytic" evidence="1">
    <location>
        <begin position="155"/>
        <end position="189"/>
    </location>
</feature>
<dbReference type="GO" id="GO:0004568">
    <property type="term" value="F:chitinase activity"/>
    <property type="evidence" value="ECO:0007669"/>
    <property type="project" value="InterPro"/>
</dbReference>
<organism evidence="2 3">
    <name type="scientific">Marinobacter nanhaiticus D15-8W</name>
    <dbReference type="NCBI Taxonomy" id="626887"/>
    <lineage>
        <taxon>Bacteria</taxon>
        <taxon>Pseudomonadati</taxon>
        <taxon>Pseudomonadota</taxon>
        <taxon>Gammaproteobacteria</taxon>
        <taxon>Pseudomonadales</taxon>
        <taxon>Marinobacteraceae</taxon>
        <taxon>Marinobacter</taxon>
    </lineage>
</organism>
<dbReference type="Gene3D" id="1.10.530.10">
    <property type="match status" value="1"/>
</dbReference>
<dbReference type="STRING" id="626887.J057_06741"/>
<dbReference type="GO" id="GO:0006032">
    <property type="term" value="P:chitin catabolic process"/>
    <property type="evidence" value="ECO:0007669"/>
    <property type="project" value="InterPro"/>
</dbReference>
<evidence type="ECO:0000313" key="2">
    <source>
        <dbReference type="EMBL" id="RDW95451.1"/>
    </source>
</evidence>
<name>A0A371CGD1_9GAMM</name>
<proteinExistence type="predicted"/>
<evidence type="ECO:0000259" key="1">
    <source>
        <dbReference type="Pfam" id="PF00182"/>
    </source>
</evidence>
<dbReference type="OrthoDB" id="1242806at2"/>
<accession>A0A371CGD1</accession>
<dbReference type="SUPFAM" id="SSF53955">
    <property type="entry name" value="Lysozyme-like"/>
    <property type="match status" value="1"/>
</dbReference>
<dbReference type="InterPro" id="IPR000726">
    <property type="entry name" value="Glyco_hydro_19_cat"/>
</dbReference>
<comment type="caution">
    <text evidence="2">The sequence shown here is derived from an EMBL/GenBank/DDBJ whole genome shotgun (WGS) entry which is preliminary data.</text>
</comment>
<dbReference type="Proteomes" id="UP000013165">
    <property type="component" value="Unassembled WGS sequence"/>
</dbReference>
<reference evidence="2 3" key="1">
    <citation type="journal article" date="2013" name="Genome Announc.">
        <title>Genome Sequence of the Polycyclic Aromatic Hydrocarbon-Degrading Bacterium Strain Marinobacter nanhaiticus D15-8WT.</title>
        <authorList>
            <person name="Cui Z."/>
            <person name="Gao W."/>
            <person name="Li Q."/>
            <person name="Xu G."/>
            <person name="Zheng L."/>
        </authorList>
    </citation>
    <scope>NUCLEOTIDE SEQUENCE [LARGE SCALE GENOMIC DNA]</scope>
    <source>
        <strain evidence="2 3">D15-8W</strain>
    </source>
</reference>
<sequence>MSKLTAKASDNERHKIVARHNSEWWTPTSEAMMARFKEIYSSPESHALIDHELERVRQLGWMDKTSSLGFDGPDVWHFYPLALQEKQAANYNFSNRHETIKTIIRACRANGISMDEQIAYILATVERETGNTFEPVIEAYWLSEKYRKENFSYYPYYGRGFVQITWKHNYEKYSKKLSIDLVSNPDLALENENSLFILIDGFKNGVFTGKKIAEYINSRSIDFFNARRCINGLDHAQEIADSARSYLTNLRNGIYD</sequence>
<protein>
    <recommendedName>
        <fullName evidence="1">Glycoside hydrolase family 19 catalytic domain-containing protein</fullName>
    </recommendedName>
</protein>
<dbReference type="GO" id="GO:0016998">
    <property type="term" value="P:cell wall macromolecule catabolic process"/>
    <property type="evidence" value="ECO:0007669"/>
    <property type="project" value="InterPro"/>
</dbReference>
<dbReference type="InterPro" id="IPR023346">
    <property type="entry name" value="Lysozyme-like_dom_sf"/>
</dbReference>
<gene>
    <name evidence="2" type="ORF">J057_24200</name>
</gene>
<dbReference type="EMBL" id="APLQ01000011">
    <property type="protein sequence ID" value="RDW95451.1"/>
    <property type="molecule type" value="Genomic_DNA"/>
</dbReference>
<dbReference type="Pfam" id="PF00182">
    <property type="entry name" value="Glyco_hydro_19"/>
    <property type="match status" value="1"/>
</dbReference>
<dbReference type="AlphaFoldDB" id="A0A371CGD1"/>